<feature type="transmembrane region" description="Helical" evidence="1">
    <location>
        <begin position="56"/>
        <end position="75"/>
    </location>
</feature>
<name>A0A0F9C0K1_9ZZZZ</name>
<evidence type="ECO:0000256" key="1">
    <source>
        <dbReference type="SAM" id="Phobius"/>
    </source>
</evidence>
<dbReference type="EMBL" id="LAZR01038374">
    <property type="protein sequence ID" value="KKL19727.1"/>
    <property type="molecule type" value="Genomic_DNA"/>
</dbReference>
<feature type="transmembrane region" description="Helical" evidence="1">
    <location>
        <begin position="81"/>
        <end position="101"/>
    </location>
</feature>
<evidence type="ECO:0000313" key="2">
    <source>
        <dbReference type="EMBL" id="KKL19727.1"/>
    </source>
</evidence>
<proteinExistence type="predicted"/>
<feature type="non-terminal residue" evidence="2">
    <location>
        <position position="158"/>
    </location>
</feature>
<keyword evidence="1" id="KW-1133">Transmembrane helix</keyword>
<reference evidence="2" key="1">
    <citation type="journal article" date="2015" name="Nature">
        <title>Complex archaea that bridge the gap between prokaryotes and eukaryotes.</title>
        <authorList>
            <person name="Spang A."/>
            <person name="Saw J.H."/>
            <person name="Jorgensen S.L."/>
            <person name="Zaremba-Niedzwiedzka K."/>
            <person name="Martijn J."/>
            <person name="Lind A.E."/>
            <person name="van Eijk R."/>
            <person name="Schleper C."/>
            <person name="Guy L."/>
            <person name="Ettema T.J."/>
        </authorList>
    </citation>
    <scope>NUCLEOTIDE SEQUENCE</scope>
</reference>
<sequence length="158" mass="17731">MLLPKVPTQGRARWFSSTRNALALCLRIRRVFPRSETARKDCTQVKRRLTAFPSRVLQHLGLLIAFVLLMAANEFAAEHPVLTAVLVFAFSLPYLIASIVSGRANLLYATMLLGAVERGGQIRLRVDKRRPTKKVIHAFLDENVGDLDALYTDEHGAY</sequence>
<accession>A0A0F9C0K1</accession>
<keyword evidence="1" id="KW-0472">Membrane</keyword>
<comment type="caution">
    <text evidence="2">The sequence shown here is derived from an EMBL/GenBank/DDBJ whole genome shotgun (WGS) entry which is preliminary data.</text>
</comment>
<organism evidence="2">
    <name type="scientific">marine sediment metagenome</name>
    <dbReference type="NCBI Taxonomy" id="412755"/>
    <lineage>
        <taxon>unclassified sequences</taxon>
        <taxon>metagenomes</taxon>
        <taxon>ecological metagenomes</taxon>
    </lineage>
</organism>
<dbReference type="AlphaFoldDB" id="A0A0F9C0K1"/>
<protein>
    <submittedName>
        <fullName evidence="2">Uncharacterized protein</fullName>
    </submittedName>
</protein>
<gene>
    <name evidence="2" type="ORF">LCGC14_2462560</name>
</gene>
<keyword evidence="1" id="KW-0812">Transmembrane</keyword>